<organism evidence="2 3">
    <name type="scientific">Alicycliphilus denitrificans</name>
    <dbReference type="NCBI Taxonomy" id="179636"/>
    <lineage>
        <taxon>Bacteria</taxon>
        <taxon>Pseudomonadati</taxon>
        <taxon>Pseudomonadota</taxon>
        <taxon>Betaproteobacteria</taxon>
        <taxon>Burkholderiales</taxon>
        <taxon>Comamonadaceae</taxon>
        <taxon>Alicycliphilus</taxon>
    </lineage>
</organism>
<comment type="caution">
    <text evidence="2">The sequence shown here is derived from an EMBL/GenBank/DDBJ whole genome shotgun (WGS) entry which is preliminary data.</text>
</comment>
<dbReference type="SUPFAM" id="SSF69118">
    <property type="entry name" value="AhpD-like"/>
    <property type="match status" value="1"/>
</dbReference>
<dbReference type="AlphaFoldDB" id="A0A3R7ISM0"/>
<feature type="domain" description="Carboxymuconolactone decarboxylase-like" evidence="1">
    <location>
        <begin position="40"/>
        <end position="122"/>
    </location>
</feature>
<evidence type="ECO:0000313" key="2">
    <source>
        <dbReference type="EMBL" id="RKJ96288.1"/>
    </source>
</evidence>
<dbReference type="Pfam" id="PF02627">
    <property type="entry name" value="CMD"/>
    <property type="match status" value="1"/>
</dbReference>
<dbReference type="GO" id="GO:0051920">
    <property type="term" value="F:peroxiredoxin activity"/>
    <property type="evidence" value="ECO:0007669"/>
    <property type="project" value="InterPro"/>
</dbReference>
<dbReference type="InterPro" id="IPR029032">
    <property type="entry name" value="AhpD-like"/>
</dbReference>
<name>A0A3R7ISM0_9BURK</name>
<dbReference type="Proteomes" id="UP000216225">
    <property type="component" value="Unassembled WGS sequence"/>
</dbReference>
<dbReference type="PANTHER" id="PTHR34846:SF11">
    <property type="entry name" value="4-CARBOXYMUCONOLACTONE DECARBOXYLASE FAMILY PROTEIN (AFU_ORTHOLOGUE AFUA_6G11590)"/>
    <property type="match status" value="1"/>
</dbReference>
<sequence length="176" mass="19414">MARIPYIDDEAMPVTMFAHEKAAASETRRANLYRALPVHPALARQILATIDVLVKHGTLGIRLRELVILRVAARSRCAYEIHHHKRIAARGGLSAQEINAALLASDDGVLSEAERLLLRYVDALILDVKAPGPLFDAVRADLGLEKAVEVIHLVGFYMSLARFLETTEVDIESDTP</sequence>
<proteinExistence type="predicted"/>
<protein>
    <submittedName>
        <fullName evidence="2">Carboxymuconolactone decarboxylase family protein</fullName>
    </submittedName>
</protein>
<dbReference type="RefSeq" id="WP_094437865.1">
    <property type="nucleotide sequence ID" value="NZ_CP181370.1"/>
</dbReference>
<dbReference type="PANTHER" id="PTHR34846">
    <property type="entry name" value="4-CARBOXYMUCONOLACTONE DECARBOXYLASE FAMILY PROTEIN (AFU_ORTHOLOGUE AFUA_6G11590)"/>
    <property type="match status" value="1"/>
</dbReference>
<evidence type="ECO:0000313" key="3">
    <source>
        <dbReference type="Proteomes" id="UP000216225"/>
    </source>
</evidence>
<dbReference type="InterPro" id="IPR003779">
    <property type="entry name" value="CMD-like"/>
</dbReference>
<accession>A0A3R7ISM0</accession>
<evidence type="ECO:0000259" key="1">
    <source>
        <dbReference type="Pfam" id="PF02627"/>
    </source>
</evidence>
<dbReference type="Gene3D" id="1.20.1290.10">
    <property type="entry name" value="AhpD-like"/>
    <property type="match status" value="1"/>
</dbReference>
<gene>
    <name evidence="2" type="ORF">CE154_009575</name>
</gene>
<reference evidence="2 3" key="1">
    <citation type="submission" date="2018-09" db="EMBL/GenBank/DDBJ databases">
        <title>Genome comparison of Alicycliphilus sp. BQ1, a polyurethanolytic bacterium, with its closest phylogenetic relatives Alicycliphilus denitrificans BC and K601, unable to attack polyurethane.</title>
        <authorList>
            <person name="Loza-Tavera H."/>
            <person name="Lozano L."/>
            <person name="Cevallos M."/>
            <person name="Maya-Lucas O."/>
            <person name="Garcia-Mena J."/>
            <person name="Hernandez J."/>
        </authorList>
    </citation>
    <scope>NUCLEOTIDE SEQUENCE [LARGE SCALE GENOMIC DNA]</scope>
    <source>
        <strain evidence="2 3">BQ1</strain>
    </source>
</reference>
<dbReference type="EMBL" id="NKDB02000002">
    <property type="protein sequence ID" value="RKJ96288.1"/>
    <property type="molecule type" value="Genomic_DNA"/>
</dbReference>